<feature type="domain" description="Late nodulin" evidence="2">
    <location>
        <begin position="1"/>
        <end position="54"/>
    </location>
</feature>
<accession>A0A7T8DVC0</accession>
<evidence type="ECO:0000313" key="3">
    <source>
        <dbReference type="EMBL" id="QQO74689.1"/>
    </source>
</evidence>
<evidence type="ECO:0000259" key="2">
    <source>
        <dbReference type="Pfam" id="PF07127"/>
    </source>
</evidence>
<evidence type="ECO:0000256" key="1">
    <source>
        <dbReference type="SAM" id="SignalP"/>
    </source>
</evidence>
<keyword evidence="1" id="KW-0732">Signal</keyword>
<sequence length="63" mass="7521">MVKITLKLVHALILFLFFVLIANNVNAYQDCKVDADCPQNSWTRTYRCIENKCRYTRVMEYNE</sequence>
<dbReference type="GO" id="GO:0046872">
    <property type="term" value="F:metal ion binding"/>
    <property type="evidence" value="ECO:0007669"/>
    <property type="project" value="InterPro"/>
</dbReference>
<dbReference type="Pfam" id="PF07127">
    <property type="entry name" value="Nodulin_late"/>
    <property type="match status" value="1"/>
</dbReference>
<dbReference type="AlphaFoldDB" id="A0A7T8DVC0"/>
<reference evidence="3" key="1">
    <citation type="journal article" date="2020" name="Mol. Cell">
        <title>Proteome analysis reveals a significant host-specific response in Rhizobium leguminosarum bv viciae endosymbiotic cells.</title>
        <authorList>
            <person name="Duran D."/>
            <person name="Albareda M."/>
            <person name="Marina A."/>
            <person name="Garcia C."/>
            <person name="Ruiz-Argueso T."/>
            <person name="Palacios J."/>
        </authorList>
    </citation>
    <scope>NUCLEOTIDE SEQUENCE</scope>
    <source>
        <tissue evidence="3">Root nodules</tissue>
    </source>
</reference>
<organism evidence="3">
    <name type="scientific">Lens culinaris</name>
    <name type="common">Lentil</name>
    <name type="synonym">Cicer lens</name>
    <dbReference type="NCBI Taxonomy" id="3864"/>
    <lineage>
        <taxon>Eukaryota</taxon>
        <taxon>Viridiplantae</taxon>
        <taxon>Streptophyta</taxon>
        <taxon>Embryophyta</taxon>
        <taxon>Tracheophyta</taxon>
        <taxon>Spermatophyta</taxon>
        <taxon>Magnoliopsida</taxon>
        <taxon>eudicotyledons</taxon>
        <taxon>Gunneridae</taxon>
        <taxon>Pentapetalae</taxon>
        <taxon>rosids</taxon>
        <taxon>fabids</taxon>
        <taxon>Fabales</taxon>
        <taxon>Fabaceae</taxon>
        <taxon>Papilionoideae</taxon>
        <taxon>50 kb inversion clade</taxon>
        <taxon>NPAAA clade</taxon>
        <taxon>Hologalegina</taxon>
        <taxon>IRL clade</taxon>
        <taxon>Fabeae</taxon>
        <taxon>Lens</taxon>
    </lineage>
</organism>
<proteinExistence type="evidence at transcript level"/>
<feature type="signal peptide" evidence="1">
    <location>
        <begin position="1"/>
        <end position="27"/>
    </location>
</feature>
<dbReference type="InterPro" id="IPR009810">
    <property type="entry name" value="Nodulin_late_dom"/>
</dbReference>
<name>A0A7T8DVC0_LENCU</name>
<feature type="chain" id="PRO_5030833764" evidence="1">
    <location>
        <begin position="28"/>
        <end position="63"/>
    </location>
</feature>
<dbReference type="EMBL" id="MT371171">
    <property type="protein sequence ID" value="QQO74689.1"/>
    <property type="molecule type" value="mRNA"/>
</dbReference>
<protein>
    <submittedName>
        <fullName evidence="3">Nodule-specific cysteine-rich peptide L21</fullName>
    </submittedName>
</protein>